<accession>A0A915K9R6</accession>
<evidence type="ECO:0000313" key="1">
    <source>
        <dbReference type="Proteomes" id="UP000887565"/>
    </source>
</evidence>
<proteinExistence type="predicted"/>
<evidence type="ECO:0000313" key="2">
    <source>
        <dbReference type="WBParaSite" id="nRc.2.0.1.t35109-RA"/>
    </source>
</evidence>
<dbReference type="WBParaSite" id="nRc.2.0.1.t35109-RA">
    <property type="protein sequence ID" value="nRc.2.0.1.t35109-RA"/>
    <property type="gene ID" value="nRc.2.0.1.g35109"/>
</dbReference>
<sequence length="60" mass="7166">MFNQFQDNVLMAEVDESLQEETRPLLAKNRHLQRPLLAKNRHLMCEKMPEPIIYLFTPAR</sequence>
<organism evidence="1 2">
    <name type="scientific">Romanomermis culicivorax</name>
    <name type="common">Nematode worm</name>
    <dbReference type="NCBI Taxonomy" id="13658"/>
    <lineage>
        <taxon>Eukaryota</taxon>
        <taxon>Metazoa</taxon>
        <taxon>Ecdysozoa</taxon>
        <taxon>Nematoda</taxon>
        <taxon>Enoplea</taxon>
        <taxon>Dorylaimia</taxon>
        <taxon>Mermithida</taxon>
        <taxon>Mermithoidea</taxon>
        <taxon>Mermithidae</taxon>
        <taxon>Romanomermis</taxon>
    </lineage>
</organism>
<keyword evidence="1" id="KW-1185">Reference proteome</keyword>
<dbReference type="Proteomes" id="UP000887565">
    <property type="component" value="Unplaced"/>
</dbReference>
<dbReference type="AlphaFoldDB" id="A0A915K9R6"/>
<name>A0A915K9R6_ROMCU</name>
<reference evidence="2" key="1">
    <citation type="submission" date="2022-11" db="UniProtKB">
        <authorList>
            <consortium name="WormBaseParasite"/>
        </authorList>
    </citation>
    <scope>IDENTIFICATION</scope>
</reference>
<protein>
    <submittedName>
        <fullName evidence="2">Uncharacterized protein</fullName>
    </submittedName>
</protein>